<dbReference type="Proteomes" id="UP001190700">
    <property type="component" value="Unassembled WGS sequence"/>
</dbReference>
<protein>
    <submittedName>
        <fullName evidence="1">Uncharacterized protein</fullName>
    </submittedName>
</protein>
<name>A0AAE0KXQ3_9CHLO</name>
<organism evidence="1 2">
    <name type="scientific">Cymbomonas tetramitiformis</name>
    <dbReference type="NCBI Taxonomy" id="36881"/>
    <lineage>
        <taxon>Eukaryota</taxon>
        <taxon>Viridiplantae</taxon>
        <taxon>Chlorophyta</taxon>
        <taxon>Pyramimonadophyceae</taxon>
        <taxon>Pyramimonadales</taxon>
        <taxon>Pyramimonadaceae</taxon>
        <taxon>Cymbomonas</taxon>
    </lineage>
</organism>
<evidence type="ECO:0000313" key="2">
    <source>
        <dbReference type="Proteomes" id="UP001190700"/>
    </source>
</evidence>
<reference evidence="1 2" key="1">
    <citation type="journal article" date="2015" name="Genome Biol. Evol.">
        <title>Comparative Genomics of a Bacterivorous Green Alga Reveals Evolutionary Causalities and Consequences of Phago-Mixotrophic Mode of Nutrition.</title>
        <authorList>
            <person name="Burns J.A."/>
            <person name="Paasch A."/>
            <person name="Narechania A."/>
            <person name="Kim E."/>
        </authorList>
    </citation>
    <scope>NUCLEOTIDE SEQUENCE [LARGE SCALE GENOMIC DNA]</scope>
    <source>
        <strain evidence="1 2">PLY_AMNH</strain>
    </source>
</reference>
<sequence length="161" mass="18052">MWLLPAWLFQAGTRQGMRRAWRGSAVLGAPFPQGSHEGLAGTLSRVYERAWVSWNPMGRVMIVHPATCINPATLQDMVSLTDGAEAKVLKIVITIAPHFALQTLTATPTNAAKQNLGVALIKTRTRRKLHGETMYFAANYQLLRPRQRRPQLHHQQLPPQQ</sequence>
<gene>
    <name evidence="1" type="ORF">CYMTET_26658</name>
</gene>
<dbReference type="EMBL" id="LGRX02014445">
    <property type="protein sequence ID" value="KAK3264616.1"/>
    <property type="molecule type" value="Genomic_DNA"/>
</dbReference>
<proteinExistence type="predicted"/>
<keyword evidence="2" id="KW-1185">Reference proteome</keyword>
<accession>A0AAE0KXQ3</accession>
<dbReference type="AlphaFoldDB" id="A0AAE0KXQ3"/>
<comment type="caution">
    <text evidence="1">The sequence shown here is derived from an EMBL/GenBank/DDBJ whole genome shotgun (WGS) entry which is preliminary data.</text>
</comment>
<feature type="non-terminal residue" evidence="1">
    <location>
        <position position="161"/>
    </location>
</feature>
<evidence type="ECO:0000313" key="1">
    <source>
        <dbReference type="EMBL" id="KAK3264616.1"/>
    </source>
</evidence>